<organism evidence="1 2">
    <name type="scientific">Brevundimonas naejangsanensis</name>
    <dbReference type="NCBI Taxonomy" id="588932"/>
    <lineage>
        <taxon>Bacteria</taxon>
        <taxon>Pseudomonadati</taxon>
        <taxon>Pseudomonadota</taxon>
        <taxon>Alphaproteobacteria</taxon>
        <taxon>Caulobacterales</taxon>
        <taxon>Caulobacteraceae</taxon>
        <taxon>Brevundimonas</taxon>
    </lineage>
</organism>
<reference evidence="1 2" key="1">
    <citation type="submission" date="2018-10" db="EMBL/GenBank/DDBJ databases">
        <title>Complete genome sequence of Brevundimonas naejangsanensis BRV3.</title>
        <authorList>
            <person name="Berrios L."/>
            <person name="Ely B."/>
        </authorList>
    </citation>
    <scope>NUCLEOTIDE SEQUENCE [LARGE SCALE GENOMIC DNA]</scope>
    <source>
        <strain evidence="1 2">BRV3</strain>
    </source>
</reference>
<dbReference type="Proteomes" id="UP000276984">
    <property type="component" value="Chromosome"/>
</dbReference>
<dbReference type="OrthoDB" id="7207207at2"/>
<dbReference type="EMBL" id="CP032707">
    <property type="protein sequence ID" value="AYG94491.1"/>
    <property type="molecule type" value="Genomic_DNA"/>
</dbReference>
<proteinExistence type="predicted"/>
<protein>
    <submittedName>
        <fullName evidence="1">Uncharacterized protein</fullName>
    </submittedName>
</protein>
<sequence>MAACTTAVDPIARNAPLKLAFAEPVESLRQRSDSGDREAQYALSFLMQGGLRGVERDALGAEALRARAGETRTQMTPIYVPGAKGSPGTTTMVPISSYGVSDAEARRMDACGAMLLLGEPALGGAVCGSPAAYIDLLPAGAAVREEMMRGFLAAGVRVDPATVSDCGATEALWADAAFRMGAGDRDGAAAASERVIALCGDGQRSWHARVMRAQLHLDAAEPDQALAVMAPVERPAPAPIGAFASEVVIAAHAMREDWYAYRRERDLLVGASLDALRAEPETRLIETFPVQGGTATLFERQGQLLPGLEAEMVALVAPDDDRAALRGIWLTRRDGFVNGKTAWFLDEYRCDGRSTLTYFTDRPSEAMVRDHVARRLSGALEALSTVVQGPGPATACRWPVQVAPGLGDDPAVLARQTAQPDAASSAASTPAP</sequence>
<evidence type="ECO:0000313" key="2">
    <source>
        <dbReference type="Proteomes" id="UP000276984"/>
    </source>
</evidence>
<accession>A0A494REB5</accession>
<name>A0A494REB5_9CAUL</name>
<evidence type="ECO:0000313" key="1">
    <source>
        <dbReference type="EMBL" id="AYG94491.1"/>
    </source>
</evidence>
<keyword evidence="2" id="KW-1185">Reference proteome</keyword>
<gene>
    <name evidence="1" type="ORF">D8I30_04315</name>
</gene>
<dbReference type="AlphaFoldDB" id="A0A494REB5"/>